<evidence type="ECO:0000313" key="2">
    <source>
        <dbReference type="EMBL" id="EEB08475.1"/>
    </source>
</evidence>
<gene>
    <name evidence="3" type="primary">set5</name>
    <name evidence="2" type="ORF">SJAG_03630</name>
</gene>
<dbReference type="PANTHER" id="PTHR47332:SF4">
    <property type="entry name" value="SET DOMAIN-CONTAINING PROTEIN 5"/>
    <property type="match status" value="1"/>
</dbReference>
<dbReference type="GO" id="GO:0042054">
    <property type="term" value="F:histone methyltransferase activity"/>
    <property type="evidence" value="ECO:0000318"/>
    <property type="project" value="GO_Central"/>
</dbReference>
<dbReference type="STRING" id="402676.B6K4R8"/>
<dbReference type="PROSITE" id="PS50280">
    <property type="entry name" value="SET"/>
    <property type="match status" value="1"/>
</dbReference>
<proteinExistence type="predicted"/>
<dbReference type="InterPro" id="IPR011990">
    <property type="entry name" value="TPR-like_helical_dom_sf"/>
</dbReference>
<dbReference type="PANTHER" id="PTHR47332">
    <property type="entry name" value="SET DOMAIN-CONTAINING PROTEIN 5"/>
    <property type="match status" value="1"/>
</dbReference>
<dbReference type="EMBL" id="KE651167">
    <property type="protein sequence ID" value="EEB08475.1"/>
    <property type="molecule type" value="Genomic_DNA"/>
</dbReference>
<dbReference type="OrthoDB" id="265717at2759"/>
<dbReference type="VEuPathDB" id="FungiDB:SJAG_03630"/>
<evidence type="ECO:0000259" key="1">
    <source>
        <dbReference type="PROSITE" id="PS50280"/>
    </source>
</evidence>
<dbReference type="eggNOG" id="KOG2084">
    <property type="taxonomic scope" value="Eukaryota"/>
</dbReference>
<dbReference type="InterPro" id="IPR001214">
    <property type="entry name" value="SET_dom"/>
</dbReference>
<dbReference type="Pfam" id="PF00856">
    <property type="entry name" value="SET"/>
    <property type="match status" value="1"/>
</dbReference>
<name>B6K4R8_SCHJY</name>
<dbReference type="Gene3D" id="1.25.40.10">
    <property type="entry name" value="Tetratricopeptide repeat domain"/>
    <property type="match status" value="1"/>
</dbReference>
<organism evidence="2 4">
    <name type="scientific">Schizosaccharomyces japonicus (strain yFS275 / FY16936)</name>
    <name type="common">Fission yeast</name>
    <dbReference type="NCBI Taxonomy" id="402676"/>
    <lineage>
        <taxon>Eukaryota</taxon>
        <taxon>Fungi</taxon>
        <taxon>Dikarya</taxon>
        <taxon>Ascomycota</taxon>
        <taxon>Taphrinomycotina</taxon>
        <taxon>Schizosaccharomycetes</taxon>
        <taxon>Schizosaccharomycetales</taxon>
        <taxon>Schizosaccharomycetaceae</taxon>
        <taxon>Schizosaccharomyces</taxon>
    </lineage>
</organism>
<dbReference type="CDD" id="cd20071">
    <property type="entry name" value="SET_SMYD"/>
    <property type="match status" value="1"/>
</dbReference>
<dbReference type="GO" id="GO:0016279">
    <property type="term" value="F:protein-lysine N-methyltransferase activity"/>
    <property type="evidence" value="ECO:0000318"/>
    <property type="project" value="GO_Central"/>
</dbReference>
<feature type="domain" description="SET" evidence="1">
    <location>
        <begin position="1"/>
        <end position="141"/>
    </location>
</feature>
<dbReference type="OMA" id="AFQICAM"/>
<dbReference type="Proteomes" id="UP000001744">
    <property type="component" value="Unassembled WGS sequence"/>
</dbReference>
<dbReference type="GeneID" id="7051338"/>
<dbReference type="RefSeq" id="XP_002174768.1">
    <property type="nucleotide sequence ID" value="XM_002174732.2"/>
</dbReference>
<dbReference type="SUPFAM" id="SSF82199">
    <property type="entry name" value="SET domain"/>
    <property type="match status" value="1"/>
</dbReference>
<evidence type="ECO:0000313" key="3">
    <source>
        <dbReference type="JaponicusDB" id="SJAG_03630"/>
    </source>
</evidence>
<sequence>MCILQSDLFYVSPVEGKGMGMIAAKNIPKGTRLFVEQPLFKAPNDATIIENSVKEKTQEEQAAFHDLFNAHVESMGPYLGPFYSNALTVNDNQGGLFLLGSRMNHDCSPNVKHTWNDTLDGVTVHAVRDIQKGEEILTTYIDLQKPKGERRKLLQAHFGFLCLCSACSMTGTPAKHSDQRRKELAYYDRRIAKMAVTNPRGALRALRHRILLAHQERLFGRLDIVSYLDAARLCIIHGDFNRAKVFLQRGLEVLRVCEGEDSPKFKKLIPFVDDIKSHPLAEGVYEMPLVMDEEFSDAEDQLWGCVLEEDEYSD</sequence>
<keyword evidence="2" id="KW-0808">Transferase</keyword>
<dbReference type="GO" id="GO:0032259">
    <property type="term" value="P:methylation"/>
    <property type="evidence" value="ECO:0007669"/>
    <property type="project" value="UniProtKB-KW"/>
</dbReference>
<protein>
    <submittedName>
        <fullName evidence="2">Histone lysine methyltransferase Set5</fullName>
    </submittedName>
</protein>
<dbReference type="AlphaFoldDB" id="B6K4R8"/>
<dbReference type="SMART" id="SM00317">
    <property type="entry name" value="SET"/>
    <property type="match status" value="1"/>
</dbReference>
<keyword evidence="4" id="KW-1185">Reference proteome</keyword>
<dbReference type="HOGENOM" id="CLU_028281_0_0_1"/>
<reference evidence="2 4" key="1">
    <citation type="journal article" date="2011" name="Science">
        <title>Comparative functional genomics of the fission yeasts.</title>
        <authorList>
            <person name="Rhind N."/>
            <person name="Chen Z."/>
            <person name="Yassour M."/>
            <person name="Thompson D.A."/>
            <person name="Haas B.J."/>
            <person name="Habib N."/>
            <person name="Wapinski I."/>
            <person name="Roy S."/>
            <person name="Lin M.F."/>
            <person name="Heiman D.I."/>
            <person name="Young S.K."/>
            <person name="Furuya K."/>
            <person name="Guo Y."/>
            <person name="Pidoux A."/>
            <person name="Chen H.M."/>
            <person name="Robbertse B."/>
            <person name="Goldberg J.M."/>
            <person name="Aoki K."/>
            <person name="Bayne E.H."/>
            <person name="Berlin A.M."/>
            <person name="Desjardins C.A."/>
            <person name="Dobbs E."/>
            <person name="Dukaj L."/>
            <person name="Fan L."/>
            <person name="FitzGerald M.G."/>
            <person name="French C."/>
            <person name="Gujja S."/>
            <person name="Hansen K."/>
            <person name="Keifenheim D."/>
            <person name="Levin J.Z."/>
            <person name="Mosher R.A."/>
            <person name="Mueller C.A."/>
            <person name="Pfiffner J."/>
            <person name="Priest M."/>
            <person name="Russ C."/>
            <person name="Smialowska A."/>
            <person name="Swoboda P."/>
            <person name="Sykes S.M."/>
            <person name="Vaughn M."/>
            <person name="Vengrova S."/>
            <person name="Yoder R."/>
            <person name="Zeng Q."/>
            <person name="Allshire R."/>
            <person name="Baulcombe D."/>
            <person name="Birren B.W."/>
            <person name="Brown W."/>
            <person name="Ekwall K."/>
            <person name="Kellis M."/>
            <person name="Leatherwood J."/>
            <person name="Levin H."/>
            <person name="Margalit H."/>
            <person name="Martienssen R."/>
            <person name="Nieduszynski C.A."/>
            <person name="Spatafora J.W."/>
            <person name="Friedman N."/>
            <person name="Dalgaard J.Z."/>
            <person name="Baumann P."/>
            <person name="Niki H."/>
            <person name="Regev A."/>
            <person name="Nusbaum C."/>
        </authorList>
    </citation>
    <scope>NUCLEOTIDE SEQUENCE [LARGE SCALE GENOMIC DNA]</scope>
    <source>
        <strain evidence="4">yFS275 / FY16936</strain>
    </source>
</reference>
<keyword evidence="2" id="KW-0489">Methyltransferase</keyword>
<dbReference type="JaponicusDB" id="SJAG_03630">
    <property type="gene designation" value="set5"/>
</dbReference>
<evidence type="ECO:0000313" key="4">
    <source>
        <dbReference type="Proteomes" id="UP000001744"/>
    </source>
</evidence>
<dbReference type="InterPro" id="IPR046341">
    <property type="entry name" value="SET_dom_sf"/>
</dbReference>
<dbReference type="InterPro" id="IPR053185">
    <property type="entry name" value="SET_domain_protein"/>
</dbReference>
<dbReference type="Gene3D" id="2.170.270.10">
    <property type="entry name" value="SET domain"/>
    <property type="match status" value="1"/>
</dbReference>
<accession>B6K4R8</accession>